<keyword evidence="7" id="KW-1185">Reference proteome</keyword>
<dbReference type="Pfam" id="PF00589">
    <property type="entry name" value="Phage_integrase"/>
    <property type="match status" value="1"/>
</dbReference>
<feature type="domain" description="Core-binding (CB)" evidence="5">
    <location>
        <begin position="1"/>
        <end position="101"/>
    </location>
</feature>
<protein>
    <submittedName>
        <fullName evidence="6">Integrase</fullName>
    </submittedName>
</protein>
<evidence type="ECO:0000256" key="2">
    <source>
        <dbReference type="ARBA" id="ARBA00023172"/>
    </source>
</evidence>
<dbReference type="Gene3D" id="1.10.443.10">
    <property type="entry name" value="Intergrase catalytic core"/>
    <property type="match status" value="1"/>
</dbReference>
<accession>A0A919J2J3</accession>
<dbReference type="SUPFAM" id="SSF56349">
    <property type="entry name" value="DNA breaking-rejoining enzymes"/>
    <property type="match status" value="1"/>
</dbReference>
<gene>
    <name evidence="6" type="ORF">Afe05nite_43340</name>
</gene>
<evidence type="ECO:0000259" key="5">
    <source>
        <dbReference type="PROSITE" id="PS51900"/>
    </source>
</evidence>
<organism evidence="6 7">
    <name type="scientific">Paractinoplanes ferrugineus</name>
    <dbReference type="NCBI Taxonomy" id="113564"/>
    <lineage>
        <taxon>Bacteria</taxon>
        <taxon>Bacillati</taxon>
        <taxon>Actinomycetota</taxon>
        <taxon>Actinomycetes</taxon>
        <taxon>Micromonosporales</taxon>
        <taxon>Micromonosporaceae</taxon>
        <taxon>Paractinoplanes</taxon>
    </lineage>
</organism>
<dbReference type="InterPro" id="IPR010998">
    <property type="entry name" value="Integrase_recombinase_N"/>
</dbReference>
<dbReference type="InterPro" id="IPR011010">
    <property type="entry name" value="DNA_brk_join_enz"/>
</dbReference>
<dbReference type="InterPro" id="IPR044068">
    <property type="entry name" value="CB"/>
</dbReference>
<evidence type="ECO:0000256" key="1">
    <source>
        <dbReference type="ARBA" id="ARBA00023125"/>
    </source>
</evidence>
<dbReference type="PROSITE" id="PS51898">
    <property type="entry name" value="TYR_RECOMBINASE"/>
    <property type="match status" value="1"/>
</dbReference>
<dbReference type="CDD" id="cd00799">
    <property type="entry name" value="INT_Cre_C"/>
    <property type="match status" value="1"/>
</dbReference>
<reference evidence="6" key="1">
    <citation type="submission" date="2021-01" db="EMBL/GenBank/DDBJ databases">
        <title>Whole genome shotgun sequence of Actinoplanes ferrugineus NBRC 15555.</title>
        <authorList>
            <person name="Komaki H."/>
            <person name="Tamura T."/>
        </authorList>
    </citation>
    <scope>NUCLEOTIDE SEQUENCE</scope>
    <source>
        <strain evidence="6">NBRC 15555</strain>
    </source>
</reference>
<name>A0A919J2J3_9ACTN</name>
<dbReference type="InterPro" id="IPR013762">
    <property type="entry name" value="Integrase-like_cat_sf"/>
</dbReference>
<dbReference type="GO" id="GO:0015074">
    <property type="term" value="P:DNA integration"/>
    <property type="evidence" value="ECO:0007669"/>
    <property type="project" value="InterPro"/>
</dbReference>
<dbReference type="GO" id="GO:0006310">
    <property type="term" value="P:DNA recombination"/>
    <property type="evidence" value="ECO:0007669"/>
    <property type="project" value="UniProtKB-KW"/>
</dbReference>
<dbReference type="EMBL" id="BOMM01000039">
    <property type="protein sequence ID" value="GIE12494.1"/>
    <property type="molecule type" value="Genomic_DNA"/>
</dbReference>
<proteinExistence type="predicted"/>
<evidence type="ECO:0000256" key="3">
    <source>
        <dbReference type="PROSITE-ProRule" id="PRU01248"/>
    </source>
</evidence>
<dbReference type="GO" id="GO:0003677">
    <property type="term" value="F:DNA binding"/>
    <property type="evidence" value="ECO:0007669"/>
    <property type="project" value="UniProtKB-UniRule"/>
</dbReference>
<comment type="caution">
    <text evidence="6">The sequence shown here is derived from an EMBL/GenBank/DDBJ whole genome shotgun (WGS) entry which is preliminary data.</text>
</comment>
<dbReference type="InterPro" id="IPR052925">
    <property type="entry name" value="Phage_Integrase-like_Recomb"/>
</dbReference>
<sequence>MKLSASTRDRLRRAMPESTRRAYTGDLRRFLSWCTGRNLLGVADRSNDERLADAMRQLLERHGDLHAIVTEYVSALADADRAPASIERALAAITAAHRAAGAGGLRTEGPRQVLRSYRRDRATTGTGVRVRKAAPVTIAALRAMTDALDRNSLIGIRDTALLVIGFALGARRSELAALDIADLSFTAEGVQVEIRTSKTDRDSRGRTAALPYGAHSVTCPVRTAQAWLAALADYYRSSGPLFVRIDRHGGLGRTPTGRGSADGRLTGQAVALIVARTATAAGLDPKAAWSGHSLRRGFATETYRTGADPLRIARAGGWKDGSATLLGYIDDVDRWQANPLAGSGSDASGR</sequence>
<feature type="domain" description="Tyr recombinase" evidence="4">
    <location>
        <begin position="131"/>
        <end position="341"/>
    </location>
</feature>
<dbReference type="PANTHER" id="PTHR34605">
    <property type="entry name" value="PHAGE_INTEGRASE DOMAIN-CONTAINING PROTEIN"/>
    <property type="match status" value="1"/>
</dbReference>
<dbReference type="PANTHER" id="PTHR34605:SF4">
    <property type="entry name" value="DNA ADENINE METHYLTRANSFERASE"/>
    <property type="match status" value="1"/>
</dbReference>
<dbReference type="Proteomes" id="UP000598174">
    <property type="component" value="Unassembled WGS sequence"/>
</dbReference>
<evidence type="ECO:0000313" key="6">
    <source>
        <dbReference type="EMBL" id="GIE12494.1"/>
    </source>
</evidence>
<dbReference type="InterPro" id="IPR002104">
    <property type="entry name" value="Integrase_catalytic"/>
</dbReference>
<evidence type="ECO:0000259" key="4">
    <source>
        <dbReference type="PROSITE" id="PS51898"/>
    </source>
</evidence>
<evidence type="ECO:0000313" key="7">
    <source>
        <dbReference type="Proteomes" id="UP000598174"/>
    </source>
</evidence>
<dbReference type="PROSITE" id="PS51900">
    <property type="entry name" value="CB"/>
    <property type="match status" value="1"/>
</dbReference>
<dbReference type="SUPFAM" id="SSF47823">
    <property type="entry name" value="lambda integrase-like, N-terminal domain"/>
    <property type="match status" value="1"/>
</dbReference>
<dbReference type="Gene3D" id="1.10.150.130">
    <property type="match status" value="1"/>
</dbReference>
<dbReference type="AlphaFoldDB" id="A0A919J2J3"/>
<keyword evidence="1 3" id="KW-0238">DNA-binding</keyword>
<keyword evidence="2" id="KW-0233">DNA recombination</keyword>